<dbReference type="EMBL" id="FRFD01000005">
    <property type="protein sequence ID" value="SHO48365.1"/>
    <property type="molecule type" value="Genomic_DNA"/>
</dbReference>
<organism evidence="1 2">
    <name type="scientific">Anaerocolumna xylanovorans DSM 12503</name>
    <dbReference type="NCBI Taxonomy" id="1121345"/>
    <lineage>
        <taxon>Bacteria</taxon>
        <taxon>Bacillati</taxon>
        <taxon>Bacillota</taxon>
        <taxon>Clostridia</taxon>
        <taxon>Lachnospirales</taxon>
        <taxon>Lachnospiraceae</taxon>
        <taxon>Anaerocolumna</taxon>
    </lineage>
</organism>
<proteinExistence type="predicted"/>
<keyword evidence="2" id="KW-1185">Reference proteome</keyword>
<reference evidence="1 2" key="1">
    <citation type="submission" date="2016-12" db="EMBL/GenBank/DDBJ databases">
        <authorList>
            <person name="Song W.-J."/>
            <person name="Kurnit D.M."/>
        </authorList>
    </citation>
    <scope>NUCLEOTIDE SEQUENCE [LARGE SCALE GENOMIC DNA]</scope>
    <source>
        <strain evidence="1 2">DSM 12503</strain>
    </source>
</reference>
<name>A0A1M7Y6S4_9FIRM</name>
<dbReference type="InterPro" id="IPR025591">
    <property type="entry name" value="RloB"/>
</dbReference>
<evidence type="ECO:0000313" key="2">
    <source>
        <dbReference type="Proteomes" id="UP000184612"/>
    </source>
</evidence>
<gene>
    <name evidence="1" type="ORF">SAMN02745217_01793</name>
</gene>
<dbReference type="Proteomes" id="UP000184612">
    <property type="component" value="Unassembled WGS sequence"/>
</dbReference>
<dbReference type="OrthoDB" id="9796523at2"/>
<dbReference type="STRING" id="1121345.SAMN02745217_01793"/>
<sequence length="227" mass="26832">MGSDDFFKKHREERKKRKYEYKQPHANSYLIVTEGERTEPLYFKGMVNIIERKMGGNVDVYELPTININGEGCSTCKLIEKTDELISKAKIIYQNIWLVFDKDDFNDFDDAIKTAENKGYKVAWSNQSFEYWLYLHFNYSDSALHRDIWNNKLSEIFEECDLGEGKYYKNYDDIYNIVDLNDGVNTAIKNAKRRMDDYLCKNVKPSKYDPGTTVHLLVLELKKYLDE</sequence>
<dbReference type="RefSeq" id="WP_073588511.1">
    <property type="nucleotide sequence ID" value="NZ_FRFD01000005.1"/>
</dbReference>
<protein>
    <submittedName>
        <fullName evidence="1">RloB-like protein</fullName>
    </submittedName>
</protein>
<dbReference type="Pfam" id="PF13707">
    <property type="entry name" value="RloB"/>
    <property type="match status" value="1"/>
</dbReference>
<accession>A0A1M7Y6S4</accession>
<dbReference type="AlphaFoldDB" id="A0A1M7Y6S4"/>
<evidence type="ECO:0000313" key="1">
    <source>
        <dbReference type="EMBL" id="SHO48365.1"/>
    </source>
</evidence>